<reference evidence="2" key="1">
    <citation type="journal article" date="2019" name="Sci. Rep.">
        <title>Draft genome of Tanacetum cinerariifolium, the natural source of mosquito coil.</title>
        <authorList>
            <person name="Yamashiro T."/>
            <person name="Shiraishi A."/>
            <person name="Satake H."/>
            <person name="Nakayama K."/>
        </authorList>
    </citation>
    <scope>NUCLEOTIDE SEQUENCE</scope>
</reference>
<dbReference type="InterPro" id="IPR054722">
    <property type="entry name" value="PolX-like_BBD"/>
</dbReference>
<gene>
    <name evidence="2" type="ORF">Tci_014471</name>
</gene>
<name>A0A6L2JZM2_TANCI</name>
<comment type="caution">
    <text evidence="2">The sequence shown here is derived from an EMBL/GenBank/DDBJ whole genome shotgun (WGS) entry which is preliminary data.</text>
</comment>
<dbReference type="Pfam" id="PF22936">
    <property type="entry name" value="Pol_BBD"/>
    <property type="match status" value="1"/>
</dbReference>
<organism evidence="2">
    <name type="scientific">Tanacetum cinerariifolium</name>
    <name type="common">Dalmatian daisy</name>
    <name type="synonym">Chrysanthemum cinerariifolium</name>
    <dbReference type="NCBI Taxonomy" id="118510"/>
    <lineage>
        <taxon>Eukaryota</taxon>
        <taxon>Viridiplantae</taxon>
        <taxon>Streptophyta</taxon>
        <taxon>Embryophyta</taxon>
        <taxon>Tracheophyta</taxon>
        <taxon>Spermatophyta</taxon>
        <taxon>Magnoliopsida</taxon>
        <taxon>eudicotyledons</taxon>
        <taxon>Gunneridae</taxon>
        <taxon>Pentapetalae</taxon>
        <taxon>asterids</taxon>
        <taxon>campanulids</taxon>
        <taxon>Asterales</taxon>
        <taxon>Asteraceae</taxon>
        <taxon>Asteroideae</taxon>
        <taxon>Anthemideae</taxon>
        <taxon>Anthemidinae</taxon>
        <taxon>Tanacetum</taxon>
    </lineage>
</organism>
<evidence type="ECO:0000259" key="1">
    <source>
        <dbReference type="Pfam" id="PF22936"/>
    </source>
</evidence>
<proteinExistence type="predicted"/>
<feature type="domain" description="Retrovirus-related Pol polyprotein from transposon TNT 1-94-like beta-barrel" evidence="1">
    <location>
        <begin position="93"/>
        <end position="166"/>
    </location>
</feature>
<dbReference type="AlphaFoldDB" id="A0A6L2JZM2"/>
<dbReference type="EMBL" id="BKCJ010001576">
    <property type="protein sequence ID" value="GEU42493.1"/>
    <property type="molecule type" value="Genomic_DNA"/>
</dbReference>
<accession>A0A6L2JZM2</accession>
<protein>
    <submittedName>
        <fullName evidence="2">Ribonuclease H-like domain-containing protein</fullName>
    </submittedName>
</protein>
<sequence>MEETTSKAMVAIDGAGLFSPPKLDLSNSGLEEFQQPEFEGYGPKTSNSVSEDISNKVKESLDAPLVKELMSYDKLEKKSIFLTVANIEFEKEVIDSGYSRHMTRNMSYLSKYEEIDGGYVVFGRDPKGSKITGKGKISTGKLDFEDVYFVKELKFNHFSVSQMCDKKNSVLFIDIECVVLSADFKLLDESQVLLRLLRKNNMYNVDLKNVTPS</sequence>
<evidence type="ECO:0000313" key="2">
    <source>
        <dbReference type="EMBL" id="GEU42493.1"/>
    </source>
</evidence>